<reference evidence="4" key="1">
    <citation type="submission" date="2019-11" db="EMBL/GenBank/DDBJ databases">
        <authorList>
            <person name="Feng L."/>
        </authorList>
    </citation>
    <scope>NUCLEOTIDE SEQUENCE</scope>
    <source>
        <strain evidence="4">CsymbiosumLFYP84</strain>
    </source>
</reference>
<dbReference type="EMBL" id="CACRUA010000006">
    <property type="protein sequence ID" value="VYT75053.1"/>
    <property type="molecule type" value="Genomic_DNA"/>
</dbReference>
<dbReference type="GO" id="GO:0005829">
    <property type="term" value="C:cytosol"/>
    <property type="evidence" value="ECO:0007669"/>
    <property type="project" value="TreeGrafter"/>
</dbReference>
<dbReference type="InterPro" id="IPR023186">
    <property type="entry name" value="IUNH"/>
</dbReference>
<dbReference type="PANTHER" id="PTHR12304:SF4">
    <property type="entry name" value="URIDINE NUCLEOSIDASE"/>
    <property type="match status" value="1"/>
</dbReference>
<name>A0A6N2Z8W1_CLOSY</name>
<dbReference type="EC" id="3.2.-.-" evidence="4"/>
<proteinExistence type="predicted"/>
<evidence type="ECO:0000313" key="4">
    <source>
        <dbReference type="EMBL" id="VYT75053.1"/>
    </source>
</evidence>
<dbReference type="Gene3D" id="3.90.245.10">
    <property type="entry name" value="Ribonucleoside hydrolase-like"/>
    <property type="match status" value="1"/>
</dbReference>
<keyword evidence="2 4" id="KW-0326">Glycosidase</keyword>
<dbReference type="InterPro" id="IPR036452">
    <property type="entry name" value="Ribo_hydro-like"/>
</dbReference>
<keyword evidence="1 4" id="KW-0378">Hydrolase</keyword>
<dbReference type="AlphaFoldDB" id="A0A6N2Z8W1"/>
<evidence type="ECO:0000259" key="3">
    <source>
        <dbReference type="Pfam" id="PF01156"/>
    </source>
</evidence>
<protein>
    <submittedName>
        <fullName evidence="4">Pyrimidine-specific ribonucleoside hydrolase RihA</fullName>
        <ecNumber evidence="4">3.2.-.-</ecNumber>
    </submittedName>
</protein>
<dbReference type="GO" id="GO:0006152">
    <property type="term" value="P:purine nucleoside catabolic process"/>
    <property type="evidence" value="ECO:0007669"/>
    <property type="project" value="TreeGrafter"/>
</dbReference>
<dbReference type="CDD" id="cd02650">
    <property type="entry name" value="nuc_hydro_CaPnhB"/>
    <property type="match status" value="1"/>
</dbReference>
<gene>
    <name evidence="4" type="primary">rihA_2</name>
    <name evidence="4" type="ORF">CSLFYP84_00485</name>
</gene>
<sequence length="319" mass="34477">MKMILDVDTGIDDALAIAYALGSEEAQLIGVTCCFGNVTVDKAVQNTLRVLRLFGAGEIPVYAGAPEMFTGKEFVPNEVCKRVHGLNGIGEIELLEADKGAEEKDAAAFMAEMAQKYGKELVIVATAAMTNLARFIRQYPEEAAKVGRISVMGGAVTVPGNVNRFAEANILADPEAAKFVLESGINLLMVGLDVTLKTMMSAGAMEERIRPWTADGNEPGCKMAAMVHYYCSHEIGDEGSREGAIHDPLAVAAVLHPEFVETVELNLTAETDGESRGRTIGDLKRIKQREKTVKVCVDVNTELFLKDFVSSVQKAIHRI</sequence>
<dbReference type="GO" id="GO:0008477">
    <property type="term" value="F:purine nucleosidase activity"/>
    <property type="evidence" value="ECO:0007669"/>
    <property type="project" value="TreeGrafter"/>
</dbReference>
<dbReference type="RefSeq" id="WP_156684314.1">
    <property type="nucleotide sequence ID" value="NZ_CACRUA010000006.1"/>
</dbReference>
<evidence type="ECO:0000256" key="2">
    <source>
        <dbReference type="ARBA" id="ARBA00023295"/>
    </source>
</evidence>
<dbReference type="PANTHER" id="PTHR12304">
    <property type="entry name" value="INOSINE-URIDINE PREFERRING NUCLEOSIDE HYDROLASE"/>
    <property type="match status" value="1"/>
</dbReference>
<organism evidence="4">
    <name type="scientific">Clostridium symbiosum</name>
    <name type="common">Bacteroides symbiosus</name>
    <dbReference type="NCBI Taxonomy" id="1512"/>
    <lineage>
        <taxon>Bacteria</taxon>
        <taxon>Bacillati</taxon>
        <taxon>Bacillota</taxon>
        <taxon>Clostridia</taxon>
        <taxon>Lachnospirales</taxon>
        <taxon>Lachnospiraceae</taxon>
        <taxon>Otoolea</taxon>
    </lineage>
</organism>
<accession>A0A6N2Z8W1</accession>
<dbReference type="Pfam" id="PF01156">
    <property type="entry name" value="IU_nuc_hydro"/>
    <property type="match status" value="1"/>
</dbReference>
<evidence type="ECO:0000256" key="1">
    <source>
        <dbReference type="ARBA" id="ARBA00022801"/>
    </source>
</evidence>
<dbReference type="InterPro" id="IPR001910">
    <property type="entry name" value="Inosine/uridine_hydrolase_dom"/>
</dbReference>
<feature type="domain" description="Inosine/uridine-preferring nucleoside hydrolase" evidence="3">
    <location>
        <begin position="3"/>
        <end position="305"/>
    </location>
</feature>
<dbReference type="SUPFAM" id="SSF53590">
    <property type="entry name" value="Nucleoside hydrolase"/>
    <property type="match status" value="1"/>
</dbReference>